<comment type="caution">
    <text evidence="1">The sequence shown here is derived from an EMBL/GenBank/DDBJ whole genome shotgun (WGS) entry which is preliminary data.</text>
</comment>
<sequence length="129" mass="14231">MDSIIMIQVPSSNPLLFAAQTGNKLLTYPFQFCRYQGTALFNTGANQLLINKSFADLMKLPTTQSSIKKVIMADNRSTPVTHKTKPFRAQFGDVQTTISGPIILSCSETQHRHTMGNPNLRIGFVLSLG</sequence>
<evidence type="ECO:0000313" key="1">
    <source>
        <dbReference type="EMBL" id="KAJ9085764.1"/>
    </source>
</evidence>
<name>A0ACC2UFB3_9FUNG</name>
<dbReference type="EMBL" id="QTSX02000746">
    <property type="protein sequence ID" value="KAJ9085764.1"/>
    <property type="molecule type" value="Genomic_DNA"/>
</dbReference>
<gene>
    <name evidence="1" type="ORF">DSO57_1010774</name>
</gene>
<organism evidence="1 2">
    <name type="scientific">Entomophthora muscae</name>
    <dbReference type="NCBI Taxonomy" id="34485"/>
    <lineage>
        <taxon>Eukaryota</taxon>
        <taxon>Fungi</taxon>
        <taxon>Fungi incertae sedis</taxon>
        <taxon>Zoopagomycota</taxon>
        <taxon>Entomophthoromycotina</taxon>
        <taxon>Entomophthoromycetes</taxon>
        <taxon>Entomophthorales</taxon>
        <taxon>Entomophthoraceae</taxon>
        <taxon>Entomophthora</taxon>
    </lineage>
</organism>
<reference evidence="1" key="1">
    <citation type="submission" date="2022-04" db="EMBL/GenBank/DDBJ databases">
        <title>Genome of the entomopathogenic fungus Entomophthora muscae.</title>
        <authorList>
            <person name="Elya C."/>
            <person name="Lovett B.R."/>
            <person name="Lee E."/>
            <person name="Macias A.M."/>
            <person name="Hajek A.E."/>
            <person name="De Bivort B.L."/>
            <person name="Kasson M.T."/>
            <person name="De Fine Licht H.H."/>
            <person name="Stajich J.E."/>
        </authorList>
    </citation>
    <scope>NUCLEOTIDE SEQUENCE</scope>
    <source>
        <strain evidence="1">Berkeley</strain>
    </source>
</reference>
<keyword evidence="2" id="KW-1185">Reference proteome</keyword>
<proteinExistence type="predicted"/>
<dbReference type="Proteomes" id="UP001165960">
    <property type="component" value="Unassembled WGS sequence"/>
</dbReference>
<evidence type="ECO:0000313" key="2">
    <source>
        <dbReference type="Proteomes" id="UP001165960"/>
    </source>
</evidence>
<accession>A0ACC2UFB3</accession>
<protein>
    <submittedName>
        <fullName evidence="1">Uncharacterized protein</fullName>
    </submittedName>
</protein>